<evidence type="ECO:0008006" key="4">
    <source>
        <dbReference type="Google" id="ProtNLM"/>
    </source>
</evidence>
<organism evidence="2 3">
    <name type="scientific">Paraburkholderia acidiphila</name>
    <dbReference type="NCBI Taxonomy" id="2571747"/>
    <lineage>
        <taxon>Bacteria</taxon>
        <taxon>Pseudomonadati</taxon>
        <taxon>Pseudomonadota</taxon>
        <taxon>Betaproteobacteria</taxon>
        <taxon>Burkholderiales</taxon>
        <taxon>Burkholderiaceae</taxon>
        <taxon>Paraburkholderia</taxon>
    </lineage>
</organism>
<dbReference type="AlphaFoldDB" id="A0A7Z2JCT7"/>
<evidence type="ECO:0000313" key="3">
    <source>
        <dbReference type="Proteomes" id="UP000434209"/>
    </source>
</evidence>
<dbReference type="Gene3D" id="1.10.443.10">
    <property type="entry name" value="Intergrase catalytic core"/>
    <property type="match status" value="1"/>
</dbReference>
<dbReference type="InterPro" id="IPR011010">
    <property type="entry name" value="DNA_brk_join_enz"/>
</dbReference>
<evidence type="ECO:0000256" key="1">
    <source>
        <dbReference type="ARBA" id="ARBA00023172"/>
    </source>
</evidence>
<proteinExistence type="predicted"/>
<dbReference type="RefSeq" id="WP_158763151.1">
    <property type="nucleotide sequence ID" value="NZ_CP046912.1"/>
</dbReference>
<dbReference type="SUPFAM" id="SSF56349">
    <property type="entry name" value="DNA breaking-rejoining enzymes"/>
    <property type="match status" value="1"/>
</dbReference>
<protein>
    <recommendedName>
        <fullName evidence="4">Phage integrase family protein</fullName>
    </recommendedName>
</protein>
<dbReference type="GO" id="GO:0006310">
    <property type="term" value="P:DNA recombination"/>
    <property type="evidence" value="ECO:0007669"/>
    <property type="project" value="UniProtKB-KW"/>
</dbReference>
<dbReference type="OrthoDB" id="9115456at2"/>
<dbReference type="EMBL" id="CP046912">
    <property type="protein sequence ID" value="QGZ59976.1"/>
    <property type="molecule type" value="Genomic_DNA"/>
</dbReference>
<sequence>MEPERQALADKLRCFSPHRLRALASYALVSGTERVTVRDNLRHASIATISLYLHGNGVRRAPARSGIHVCEHHQP</sequence>
<dbReference type="KEGG" id="pacp:FAZ97_34170"/>
<name>A0A7Z2JCT7_9BURK</name>
<reference evidence="2 3" key="1">
    <citation type="submission" date="2019-12" db="EMBL/GenBank/DDBJ databases">
        <title>Paraburkholderia acidiphila 7Q-K02 sp. nov and Paraburkholderia acidisoli DHF22 sp. nov., two strains isolated from forest soil.</title>
        <authorList>
            <person name="Gao Z."/>
            <person name="Qiu L."/>
        </authorList>
    </citation>
    <scope>NUCLEOTIDE SEQUENCE [LARGE SCALE GENOMIC DNA]</scope>
    <source>
        <strain evidence="2 3">7Q-K02</strain>
    </source>
</reference>
<keyword evidence="1" id="KW-0233">DNA recombination</keyword>
<dbReference type="GO" id="GO:0015074">
    <property type="term" value="P:DNA integration"/>
    <property type="evidence" value="ECO:0007669"/>
    <property type="project" value="InterPro"/>
</dbReference>
<dbReference type="GO" id="GO:0003677">
    <property type="term" value="F:DNA binding"/>
    <property type="evidence" value="ECO:0007669"/>
    <property type="project" value="InterPro"/>
</dbReference>
<keyword evidence="3" id="KW-1185">Reference proteome</keyword>
<accession>A0A7Z2JCT7</accession>
<dbReference type="InterPro" id="IPR013762">
    <property type="entry name" value="Integrase-like_cat_sf"/>
</dbReference>
<evidence type="ECO:0000313" key="2">
    <source>
        <dbReference type="EMBL" id="QGZ59976.1"/>
    </source>
</evidence>
<dbReference type="Proteomes" id="UP000434209">
    <property type="component" value="Chromosome 4"/>
</dbReference>
<gene>
    <name evidence="2" type="ORF">FAZ97_34170</name>
</gene>